<dbReference type="Pfam" id="PF01433">
    <property type="entry name" value="Peptidase_M1"/>
    <property type="match status" value="1"/>
</dbReference>
<sequence>MTKARALRATAATAALMLFVSTANATAADAGTGADDGIDIGHYSVNLTYRPDSDALSGVTTILGTATRALSGFDLHFLLDVSSVSVNNEPATVARNNGRLSITPKKPVGEGEDLVVVVRYRDNPDRHPGDIGDGWGWQRTPTGALAVESSAWWYPSAFDKADQATFDLVAVVPTGVEVVSNGALQYGGPLPVPGGDEWSWRGERPQPTAAALLAIGQYELKSTTAANGQPVTNAYSTDLGATNAPARASVERTPEIVDALSDWFGPYPFRAQGGLVDSSFYAVVSTATRPIYAGRAFEGGANASMVAHEIAHQWYANAVNSIDLQTSWLAEGFATYAEFLWAEREGLGTATELAQYYYDQHLANDRVWRQPPTNPDPDSNLAFPIYTRGALALQALRVKIGDEPFFRILRTWAAEQKPDTAATTAAFTELAERISGVDLDGLFHAWLYAPERPAAGPNGPVVAGRKAKPESYDVITANSERFASGHR</sequence>
<dbReference type="EMBL" id="FWYC01000007">
    <property type="protein sequence ID" value="SMC96705.1"/>
    <property type="molecule type" value="Genomic_DNA"/>
</dbReference>
<dbReference type="InterPro" id="IPR014782">
    <property type="entry name" value="Peptidase_M1_dom"/>
</dbReference>
<dbReference type="Gene3D" id="1.10.390.10">
    <property type="entry name" value="Neutral Protease Domain 2"/>
    <property type="match status" value="1"/>
</dbReference>
<dbReference type="InterPro" id="IPR027268">
    <property type="entry name" value="Peptidase_M4/M1_CTD_sf"/>
</dbReference>
<evidence type="ECO:0000259" key="2">
    <source>
        <dbReference type="Pfam" id="PF01433"/>
    </source>
</evidence>
<protein>
    <submittedName>
        <fullName evidence="3">Peptidase family M1</fullName>
    </submittedName>
</protein>
<dbReference type="InterPro" id="IPR042097">
    <property type="entry name" value="Aminopeptidase_N-like_N_sf"/>
</dbReference>
<evidence type="ECO:0000313" key="4">
    <source>
        <dbReference type="Proteomes" id="UP000192840"/>
    </source>
</evidence>
<gene>
    <name evidence="3" type="ORF">SAMN05660733_03036</name>
</gene>
<dbReference type="Proteomes" id="UP000192840">
    <property type="component" value="Unassembled WGS sequence"/>
</dbReference>
<dbReference type="GO" id="GO:0008237">
    <property type="term" value="F:metallopeptidase activity"/>
    <property type="evidence" value="ECO:0007669"/>
    <property type="project" value="InterPro"/>
</dbReference>
<dbReference type="AlphaFoldDB" id="A0A1W2DGY0"/>
<feature type="chain" id="PRO_5010737186" evidence="1">
    <location>
        <begin position="28"/>
        <end position="487"/>
    </location>
</feature>
<dbReference type="RefSeq" id="WP_036014680.1">
    <property type="nucleotide sequence ID" value="NZ_FWYC01000007.1"/>
</dbReference>
<reference evidence="4" key="1">
    <citation type="submission" date="2017-04" db="EMBL/GenBank/DDBJ databases">
        <authorList>
            <person name="Varghese N."/>
            <person name="Submissions S."/>
        </authorList>
    </citation>
    <scope>NUCLEOTIDE SEQUENCE [LARGE SCALE GENOMIC DNA]</scope>
    <source>
        <strain evidence="4">DSM 44073</strain>
    </source>
</reference>
<dbReference type="OrthoDB" id="9814383at2"/>
<dbReference type="STRING" id="40571.SAMN05660733_03036"/>
<keyword evidence="4" id="KW-1185">Reference proteome</keyword>
<name>A0A1W2DGY0_9PSEU</name>
<dbReference type="eggNOG" id="COG0308">
    <property type="taxonomic scope" value="Bacteria"/>
</dbReference>
<dbReference type="PANTHER" id="PTHR11533:SF297">
    <property type="entry name" value="AMINOPEPTIDASE N"/>
    <property type="match status" value="1"/>
</dbReference>
<evidence type="ECO:0000256" key="1">
    <source>
        <dbReference type="SAM" id="SignalP"/>
    </source>
</evidence>
<dbReference type="SUPFAM" id="SSF63737">
    <property type="entry name" value="Leukotriene A4 hydrolase N-terminal domain"/>
    <property type="match status" value="1"/>
</dbReference>
<dbReference type="Gene3D" id="2.60.40.1730">
    <property type="entry name" value="tricorn interacting facor f3 domain"/>
    <property type="match status" value="1"/>
</dbReference>
<proteinExistence type="predicted"/>
<dbReference type="PANTHER" id="PTHR11533">
    <property type="entry name" value="PROTEASE M1 ZINC METALLOPROTEASE"/>
    <property type="match status" value="1"/>
</dbReference>
<feature type="signal peptide" evidence="1">
    <location>
        <begin position="1"/>
        <end position="27"/>
    </location>
</feature>
<evidence type="ECO:0000313" key="3">
    <source>
        <dbReference type="EMBL" id="SMC96705.1"/>
    </source>
</evidence>
<dbReference type="InterPro" id="IPR050344">
    <property type="entry name" value="Peptidase_M1_aminopeptidases"/>
</dbReference>
<keyword evidence="1" id="KW-0732">Signal</keyword>
<accession>A0A1W2DGY0</accession>
<feature type="domain" description="Peptidase M1 membrane alanine aminopeptidase" evidence="2">
    <location>
        <begin position="302"/>
        <end position="446"/>
    </location>
</feature>
<dbReference type="GO" id="GO:0008270">
    <property type="term" value="F:zinc ion binding"/>
    <property type="evidence" value="ECO:0007669"/>
    <property type="project" value="InterPro"/>
</dbReference>
<organism evidence="3 4">
    <name type="scientific">Lentzea albidocapillata</name>
    <dbReference type="NCBI Taxonomy" id="40571"/>
    <lineage>
        <taxon>Bacteria</taxon>
        <taxon>Bacillati</taxon>
        <taxon>Actinomycetota</taxon>
        <taxon>Actinomycetes</taxon>
        <taxon>Pseudonocardiales</taxon>
        <taxon>Pseudonocardiaceae</taxon>
        <taxon>Lentzea</taxon>
    </lineage>
</organism>
<dbReference type="SUPFAM" id="SSF55486">
    <property type="entry name" value="Metalloproteases ('zincins'), catalytic domain"/>
    <property type="match status" value="1"/>
</dbReference>